<sequence>MPGKITSVAVILLALAAIIGAGAWMAGRHYQPTIDQLNEALTQCKDTGRQQSSAIASQNAGITALQTLESLRKASADEAQRKAHGAAQDDYGKANAVLSESTTGDACVAASAAFDNELRRERAK</sequence>
<proteinExistence type="predicted"/>
<accession>A0A7U0N3G9</accession>
<organism evidence="1 2">
    <name type="scientific">Serratia proteamaculans</name>
    <dbReference type="NCBI Taxonomy" id="28151"/>
    <lineage>
        <taxon>Bacteria</taxon>
        <taxon>Pseudomonadati</taxon>
        <taxon>Pseudomonadota</taxon>
        <taxon>Gammaproteobacteria</taxon>
        <taxon>Enterobacterales</taxon>
        <taxon>Yersiniaceae</taxon>
        <taxon>Serratia</taxon>
    </lineage>
</organism>
<name>A0A7U0N3G9_SERPR</name>
<reference evidence="1 2" key="1">
    <citation type="submission" date="2021-01" db="EMBL/GenBank/DDBJ databases">
        <title>Chromosome sequence of Serratia proteamaculans strain 94 rif-r, isolated from spoiled beef.</title>
        <authorList>
            <person name="Zaytseva Y.V."/>
            <person name="Iablokov S.N."/>
            <person name="Klyukina A."/>
        </authorList>
    </citation>
    <scope>NUCLEOTIDE SEQUENCE [LARGE SCALE GENOMIC DNA]</scope>
    <source>
        <strain evidence="1 2">94 rif-r</strain>
    </source>
</reference>
<dbReference type="AlphaFoldDB" id="A0A7U0N3G9"/>
<dbReference type="EMBL" id="CP068391">
    <property type="protein sequence ID" value="QQX51824.1"/>
    <property type="molecule type" value="Genomic_DNA"/>
</dbReference>
<gene>
    <name evidence="1" type="ORF">JKX24_16610</name>
</gene>
<evidence type="ECO:0000313" key="2">
    <source>
        <dbReference type="Proteomes" id="UP000596176"/>
    </source>
</evidence>
<dbReference type="Proteomes" id="UP000596176">
    <property type="component" value="Chromosome"/>
</dbReference>
<evidence type="ECO:0000313" key="1">
    <source>
        <dbReference type="EMBL" id="QQX51824.1"/>
    </source>
</evidence>
<protein>
    <submittedName>
        <fullName evidence="1">Uncharacterized protein</fullName>
    </submittedName>
</protein>
<dbReference type="RefSeq" id="WP_207979876.1">
    <property type="nucleotide sequence ID" value="NZ_CP068391.1"/>
</dbReference>